<gene>
    <name evidence="1" type="ORF">F6R98_14760</name>
</gene>
<dbReference type="Proteomes" id="UP000325755">
    <property type="component" value="Chromosome"/>
</dbReference>
<sequence>MAKKDDDPELKDPQDKVNELLKRLHRGNPTIEEILAIERELNEIAENSNLLKPKKGYSTKYFK</sequence>
<organism evidence="1 2">
    <name type="scientific">Candidatus Methylospira mobilis</name>
    <dbReference type="NCBI Taxonomy" id="1808979"/>
    <lineage>
        <taxon>Bacteria</taxon>
        <taxon>Pseudomonadati</taxon>
        <taxon>Pseudomonadota</taxon>
        <taxon>Gammaproteobacteria</taxon>
        <taxon>Methylococcales</taxon>
        <taxon>Methylococcaceae</taxon>
        <taxon>Candidatus Methylospira</taxon>
    </lineage>
</organism>
<evidence type="ECO:0000313" key="2">
    <source>
        <dbReference type="Proteomes" id="UP000325755"/>
    </source>
</evidence>
<accession>A0A5Q0BNC0</accession>
<keyword evidence="2" id="KW-1185">Reference proteome</keyword>
<proteinExistence type="predicted"/>
<reference evidence="1 2" key="1">
    <citation type="submission" date="2019-09" db="EMBL/GenBank/DDBJ databases">
        <title>Ecophysiology of the spiral-shaped methanotroph Methylospira mobilis as revealed by the complete genome sequence.</title>
        <authorList>
            <person name="Oshkin I.Y."/>
            <person name="Dedysh S.N."/>
            <person name="Miroshnikov K."/>
            <person name="Danilova O.V."/>
            <person name="Hakobyan A."/>
            <person name="Liesack W."/>
        </authorList>
    </citation>
    <scope>NUCLEOTIDE SEQUENCE [LARGE SCALE GENOMIC DNA]</scope>
    <source>
        <strain evidence="1 2">Shm1</strain>
    </source>
</reference>
<dbReference type="AlphaFoldDB" id="A0A5Q0BNC0"/>
<dbReference type="RefSeq" id="WP_153249711.1">
    <property type="nucleotide sequence ID" value="NZ_CP044205.1"/>
</dbReference>
<evidence type="ECO:0000313" key="1">
    <source>
        <dbReference type="EMBL" id="QFY43731.1"/>
    </source>
</evidence>
<dbReference type="EMBL" id="CP044205">
    <property type="protein sequence ID" value="QFY43731.1"/>
    <property type="molecule type" value="Genomic_DNA"/>
</dbReference>
<dbReference type="InParanoid" id="A0A5Q0BNC0"/>
<protein>
    <submittedName>
        <fullName evidence="1">Uncharacterized protein</fullName>
    </submittedName>
</protein>
<name>A0A5Q0BNC0_9GAMM</name>
<dbReference type="KEGG" id="mmob:F6R98_14760"/>